<dbReference type="SUPFAM" id="SSF50249">
    <property type="entry name" value="Nucleic acid-binding proteins"/>
    <property type="match status" value="2"/>
</dbReference>
<dbReference type="PANTHER" id="PTHR23355:SF9">
    <property type="entry name" value="DIS3-LIKE EXONUCLEASE 2"/>
    <property type="match status" value="1"/>
</dbReference>
<dbReference type="GO" id="GO:0000175">
    <property type="term" value="F:3'-5'-RNA exonuclease activity"/>
    <property type="evidence" value="ECO:0007669"/>
    <property type="project" value="TreeGrafter"/>
</dbReference>
<gene>
    <name evidence="4" type="ORF">O0I10_009309</name>
</gene>
<evidence type="ECO:0000313" key="5">
    <source>
        <dbReference type="Proteomes" id="UP001234581"/>
    </source>
</evidence>
<dbReference type="GO" id="GO:0000932">
    <property type="term" value="C:P-body"/>
    <property type="evidence" value="ECO:0007669"/>
    <property type="project" value="TreeGrafter"/>
</dbReference>
<evidence type="ECO:0000259" key="3">
    <source>
        <dbReference type="SMART" id="SM00955"/>
    </source>
</evidence>
<feature type="compositionally biased region" description="Low complexity" evidence="2">
    <location>
        <begin position="107"/>
        <end position="119"/>
    </location>
</feature>
<feature type="compositionally biased region" description="Low complexity" evidence="2">
    <location>
        <begin position="128"/>
        <end position="140"/>
    </location>
</feature>
<evidence type="ECO:0000313" key="4">
    <source>
        <dbReference type="EMBL" id="KAJ8655102.1"/>
    </source>
</evidence>
<feature type="region of interest" description="Disordered" evidence="2">
    <location>
        <begin position="67"/>
        <end position="140"/>
    </location>
</feature>
<dbReference type="Pfam" id="PF17849">
    <property type="entry name" value="OB_Dis3"/>
    <property type="match status" value="1"/>
</dbReference>
<feature type="region of interest" description="Disordered" evidence="2">
    <location>
        <begin position="1"/>
        <end position="50"/>
    </location>
</feature>
<dbReference type="GO" id="GO:0006402">
    <property type="term" value="P:mRNA catabolic process"/>
    <property type="evidence" value="ECO:0007669"/>
    <property type="project" value="TreeGrafter"/>
</dbReference>
<feature type="region of interest" description="Disordered" evidence="2">
    <location>
        <begin position="339"/>
        <end position="361"/>
    </location>
</feature>
<dbReference type="RefSeq" id="XP_058340015.1">
    <property type="nucleotide sequence ID" value="XM_058489304.1"/>
</dbReference>
<dbReference type="EMBL" id="JARTCD010000053">
    <property type="protein sequence ID" value="KAJ8655102.1"/>
    <property type="molecule type" value="Genomic_DNA"/>
</dbReference>
<feature type="domain" description="RNB" evidence="3">
    <location>
        <begin position="474"/>
        <end position="782"/>
    </location>
</feature>
<dbReference type="Proteomes" id="UP001234581">
    <property type="component" value="Unassembled WGS sequence"/>
</dbReference>
<dbReference type="Gene3D" id="2.40.50.690">
    <property type="match status" value="1"/>
</dbReference>
<dbReference type="Gene3D" id="2.40.50.700">
    <property type="match status" value="1"/>
</dbReference>
<dbReference type="AlphaFoldDB" id="A0AAD7XYW5"/>
<feature type="compositionally biased region" description="Basic residues" evidence="2">
    <location>
        <begin position="25"/>
        <end position="39"/>
    </location>
</feature>
<dbReference type="InterPro" id="IPR001900">
    <property type="entry name" value="RNase_II/R"/>
</dbReference>
<dbReference type="SMART" id="SM00955">
    <property type="entry name" value="RNB"/>
    <property type="match status" value="1"/>
</dbReference>
<reference evidence="4 5" key="1">
    <citation type="submission" date="2023-03" db="EMBL/GenBank/DDBJ databases">
        <title>Genome sequence of Lichtheimia ornata CBS 291.66.</title>
        <authorList>
            <person name="Mohabir J.T."/>
            <person name="Shea T.P."/>
            <person name="Kurbessoian T."/>
            <person name="Berby B."/>
            <person name="Fontaine J."/>
            <person name="Livny J."/>
            <person name="Gnirke A."/>
            <person name="Stajich J.E."/>
            <person name="Cuomo C.A."/>
        </authorList>
    </citation>
    <scope>NUCLEOTIDE SEQUENCE [LARGE SCALE GENOMIC DNA]</scope>
    <source>
        <strain evidence="4">CBS 291.66</strain>
    </source>
</reference>
<proteinExistence type="inferred from homology"/>
<sequence>MIQVSTNLYLNHPTTNGTTPAEPKSKHHHRGRRGSRRRTSSASHQDDSPALQSIQDLIAEMRRLPHLDDDSADRNNHLKIHDWPSQRSRRHSEPPLGLSSNTATAIQQQQEPPSPSSSSTHPLAVVGTTTTTSPTTTTTSSTISWSAIAAQNPEKAPVGIHGASSSSSSSAAAATGHLAVPFPKRGRSRSLPHITVPAPYNGQQAPTTARRQLYATHLPVPDAMHLVEQHELYAGTLAVDWKDSSDAYVVCEELGRIYIYGSRNRNRALHGDMVAVELVDVETMMAEKAAKKQARRRSSVMLSTSLHSIPENAPSPTYCGRVVSILERPKRMLFSGTLAIDRPSSTQQQQQEQQHDKRKGPPKIIWFVPADKRLPLVAVPVKHAPSGFLKHHEEFKNRIFTGSVQRWPVTSLHPFGSIEREIGWMGELPVHSKALMSDHHLKDIDFTPTVLQESSTCPNHATATGSPHEKEHGRLDLRSLHAFTLESNDHAFSIKPLDNGLFEVGVHAVDVASMIRPNTITDREARERAVAVRLVERTVPMLPEAFALEHARLIPGKERPALSVLCHVTKNGSLMHTWIGKTLIQACEGMNDIDYQDQLLDICQSLQTRRIQEDGGLCLARSYQKFDIMNDNGYPCQVTRVHEHKHDTNVLLRELMVLAGQQVAQKILSRFSEEALLCHQLETTACSSSSQQDLVRDYLEKDTGSFTELIKAAEQVVDQNKRDALLHMLQPNPEKYVCSGTLDISQYRHGAYAVPLYTVFAQPLDKYACLVVQRQLHAALKGEGPCEKQHPIEKVARHCNSKEAAERDAEQASKALYTSAYVYRECLEGRPVIQQAVVIGIQHHALTLYIPDYDLQKDVHLLNHPGLLHTTFHSADHSMELTWEGDEISQAEEEPPSSSSVAAAADDHNSDLVLTVDDEEHGLRHTSTSIVEFMSCIDIRITSDMKVVRPCLDIQLVNPLLQ</sequence>
<name>A0AAD7XYW5_9FUNG</name>
<evidence type="ECO:0000256" key="2">
    <source>
        <dbReference type="SAM" id="MobiDB-lite"/>
    </source>
</evidence>
<comment type="similarity">
    <text evidence="1">Belongs to the RNR ribonuclease family.</text>
</comment>
<dbReference type="GO" id="GO:0003723">
    <property type="term" value="F:RNA binding"/>
    <property type="evidence" value="ECO:0007669"/>
    <property type="project" value="InterPro"/>
</dbReference>
<protein>
    <recommendedName>
        <fullName evidence="3">RNB domain-containing protein</fullName>
    </recommendedName>
</protein>
<comment type="caution">
    <text evidence="4">The sequence shown here is derived from an EMBL/GenBank/DDBJ whole genome shotgun (WGS) entry which is preliminary data.</text>
</comment>
<keyword evidence="5" id="KW-1185">Reference proteome</keyword>
<dbReference type="Pfam" id="PF00773">
    <property type="entry name" value="RNB"/>
    <property type="match status" value="1"/>
</dbReference>
<accession>A0AAD7XYW5</accession>
<organism evidence="4 5">
    <name type="scientific">Lichtheimia ornata</name>
    <dbReference type="NCBI Taxonomy" id="688661"/>
    <lineage>
        <taxon>Eukaryota</taxon>
        <taxon>Fungi</taxon>
        <taxon>Fungi incertae sedis</taxon>
        <taxon>Mucoromycota</taxon>
        <taxon>Mucoromycotina</taxon>
        <taxon>Mucoromycetes</taxon>
        <taxon>Mucorales</taxon>
        <taxon>Lichtheimiaceae</taxon>
        <taxon>Lichtheimia</taxon>
    </lineage>
</organism>
<dbReference type="FunFam" id="2.40.50.700:FF:000002">
    <property type="entry name" value="Cell wall biogenesis protein"/>
    <property type="match status" value="1"/>
</dbReference>
<dbReference type="GeneID" id="83216716"/>
<evidence type="ECO:0000256" key="1">
    <source>
        <dbReference type="ARBA" id="ARBA00005785"/>
    </source>
</evidence>
<dbReference type="PANTHER" id="PTHR23355">
    <property type="entry name" value="RIBONUCLEASE"/>
    <property type="match status" value="1"/>
</dbReference>
<dbReference type="InterPro" id="IPR050180">
    <property type="entry name" value="RNR_Ribonuclease"/>
</dbReference>
<feature type="compositionally biased region" description="Basic and acidic residues" evidence="2">
    <location>
        <begin position="67"/>
        <end position="84"/>
    </location>
</feature>
<feature type="compositionally biased region" description="Polar residues" evidence="2">
    <location>
        <begin position="1"/>
        <end position="19"/>
    </location>
</feature>
<dbReference type="InterPro" id="IPR012340">
    <property type="entry name" value="NA-bd_OB-fold"/>
</dbReference>
<dbReference type="InterPro" id="IPR041505">
    <property type="entry name" value="Dis3_CSD2"/>
</dbReference>